<evidence type="ECO:0000259" key="1">
    <source>
        <dbReference type="Pfam" id="PF00903"/>
    </source>
</evidence>
<evidence type="ECO:0000313" key="3">
    <source>
        <dbReference type="Proteomes" id="UP000321204"/>
    </source>
</evidence>
<organism evidence="2 3">
    <name type="scientific">Flavisolibacter ginsenosidimutans</name>
    <dbReference type="NCBI Taxonomy" id="661481"/>
    <lineage>
        <taxon>Bacteria</taxon>
        <taxon>Pseudomonadati</taxon>
        <taxon>Bacteroidota</taxon>
        <taxon>Chitinophagia</taxon>
        <taxon>Chitinophagales</taxon>
        <taxon>Chitinophagaceae</taxon>
        <taxon>Flavisolibacter</taxon>
    </lineage>
</organism>
<dbReference type="KEGG" id="fgg:FSB75_11760"/>
<keyword evidence="3" id="KW-1185">Reference proteome</keyword>
<reference evidence="2 3" key="1">
    <citation type="journal article" date="2015" name="Int. J. Syst. Evol. Microbiol.">
        <title>Flavisolibacter ginsenosidimutans sp. nov., with ginsenoside-converting activity isolated from soil used for cultivating ginseng.</title>
        <authorList>
            <person name="Zhao Y."/>
            <person name="Liu Q."/>
            <person name="Kang M.S."/>
            <person name="Jin F."/>
            <person name="Yu H."/>
            <person name="Im W.T."/>
        </authorList>
    </citation>
    <scope>NUCLEOTIDE SEQUENCE [LARGE SCALE GENOMIC DNA]</scope>
    <source>
        <strain evidence="2 3">Gsoil 636</strain>
    </source>
</reference>
<evidence type="ECO:0000313" key="2">
    <source>
        <dbReference type="EMBL" id="QEC56540.1"/>
    </source>
</evidence>
<dbReference type="PANTHER" id="PTHR33990:SF1">
    <property type="entry name" value="PROTEIN YJDN"/>
    <property type="match status" value="1"/>
</dbReference>
<protein>
    <submittedName>
        <fullName evidence="2">VOC family protein</fullName>
    </submittedName>
</protein>
<dbReference type="Gene3D" id="3.10.180.10">
    <property type="entry name" value="2,3-Dihydroxybiphenyl 1,2-Dioxygenase, domain 1"/>
    <property type="match status" value="1"/>
</dbReference>
<dbReference type="CDD" id="cd06588">
    <property type="entry name" value="PhnB_like"/>
    <property type="match status" value="1"/>
</dbReference>
<name>A0A5B8UKK0_9BACT</name>
<gene>
    <name evidence="2" type="ORF">FSB75_11760</name>
</gene>
<dbReference type="Proteomes" id="UP000321204">
    <property type="component" value="Chromosome"/>
</dbReference>
<feature type="domain" description="Glyoxalase/fosfomycin resistance/dioxygenase" evidence="1">
    <location>
        <begin position="3"/>
        <end position="129"/>
    </location>
</feature>
<dbReference type="OrthoDB" id="9795306at2"/>
<dbReference type="RefSeq" id="WP_146787475.1">
    <property type="nucleotide sequence ID" value="NZ_BAABIO010000001.1"/>
</dbReference>
<dbReference type="PANTHER" id="PTHR33990">
    <property type="entry name" value="PROTEIN YJDN-RELATED"/>
    <property type="match status" value="1"/>
</dbReference>
<dbReference type="AlphaFoldDB" id="A0A5B8UKK0"/>
<dbReference type="SUPFAM" id="SSF54593">
    <property type="entry name" value="Glyoxalase/Bleomycin resistance protein/Dihydroxybiphenyl dioxygenase"/>
    <property type="match status" value="1"/>
</dbReference>
<dbReference type="EMBL" id="CP042433">
    <property type="protein sequence ID" value="QEC56540.1"/>
    <property type="molecule type" value="Genomic_DNA"/>
</dbReference>
<accession>A0A5B8UKK0</accession>
<dbReference type="InterPro" id="IPR028973">
    <property type="entry name" value="PhnB-like"/>
</dbReference>
<sequence length="137" mass="14871">MQITPYLIFDGNCEEALNFYAKILSGNVSGLMRYKDAPGENRMGMAGDKVMHSHLDVDGNVLMMASDGPGGGQGTASAHLSLNFKDADSIKAAYTALQDGGKVSMPLQDTFWGATFGMLTDKYGVNWMFNYDKPKNN</sequence>
<dbReference type="Pfam" id="PF00903">
    <property type="entry name" value="Glyoxalase"/>
    <property type="match status" value="1"/>
</dbReference>
<dbReference type="InterPro" id="IPR004360">
    <property type="entry name" value="Glyas_Fos-R_dOase_dom"/>
</dbReference>
<dbReference type="InterPro" id="IPR029068">
    <property type="entry name" value="Glyas_Bleomycin-R_OHBP_Dase"/>
</dbReference>
<proteinExistence type="predicted"/>